<sequence length="459" mass="53164">MAEIEMEKAPLIDEGSSSTSAPAATPTNGMLEVKIDAPTEPEPHPKRRMEKAPLIDEGSSSTSAPAATTTNSTLEVRVDPRTEPKPPKRRIGKVPLTMRRDKKTKGYFDPKDMDEFRKNVLGIVDDARSCYIEGSTDMYSDMEFAEMMLLDGLLVAAVIEYSTPGYMNQIIPDGLITHLGSHDTFLLNIDIWWLLENQVPFQVLELLMSLKSEHHKLTEMLDKMFRSWESRESTRQDKRIDDTKQPIHCFEYFWLWQNSQLIHTSRGLPRTYWDNFYSFKSVAELKAKGIYARRGSDYTHRDFKFKSFFFFAVLEIPPIILSHRSFTRLSNEIAYEWMPHNPNNFPTMAFVIFLKSLIHTTEDVKELRAKKILVNAYTTDEEAVQMVNSIPTNQLEDFNIYDDVKQRIQGHYNNKAKTWFAELIHNYFSSPWTFIAFVAAATLIILSFLQTFFTIFPRK</sequence>
<accession>A0ACB7YKE6</accession>
<comment type="caution">
    <text evidence="1">The sequence shown here is derived from an EMBL/GenBank/DDBJ whole genome shotgun (WGS) entry which is preliminary data.</text>
</comment>
<proteinExistence type="predicted"/>
<gene>
    <name evidence="1" type="ORF">Vadar_005221</name>
</gene>
<reference evidence="1 2" key="1">
    <citation type="journal article" date="2021" name="Hortic Res">
        <title>High-quality reference genome and annotation aids understanding of berry development for evergreen blueberry (Vaccinium darrowii).</title>
        <authorList>
            <person name="Yu J."/>
            <person name="Hulse-Kemp A.M."/>
            <person name="Babiker E."/>
            <person name="Staton M."/>
        </authorList>
    </citation>
    <scope>NUCLEOTIDE SEQUENCE [LARGE SCALE GENOMIC DNA]</scope>
    <source>
        <strain evidence="2">cv. NJ 8807/NJ 8810</strain>
        <tissue evidence="1">Young leaf</tissue>
    </source>
</reference>
<dbReference type="EMBL" id="CM037161">
    <property type="protein sequence ID" value="KAH7853663.1"/>
    <property type="molecule type" value="Genomic_DNA"/>
</dbReference>
<name>A0ACB7YKE6_9ERIC</name>
<organism evidence="1 2">
    <name type="scientific">Vaccinium darrowii</name>
    <dbReference type="NCBI Taxonomy" id="229202"/>
    <lineage>
        <taxon>Eukaryota</taxon>
        <taxon>Viridiplantae</taxon>
        <taxon>Streptophyta</taxon>
        <taxon>Embryophyta</taxon>
        <taxon>Tracheophyta</taxon>
        <taxon>Spermatophyta</taxon>
        <taxon>Magnoliopsida</taxon>
        <taxon>eudicotyledons</taxon>
        <taxon>Gunneridae</taxon>
        <taxon>Pentapetalae</taxon>
        <taxon>asterids</taxon>
        <taxon>Ericales</taxon>
        <taxon>Ericaceae</taxon>
        <taxon>Vaccinioideae</taxon>
        <taxon>Vaccinieae</taxon>
        <taxon>Vaccinium</taxon>
    </lineage>
</organism>
<protein>
    <submittedName>
        <fullName evidence="1">Uncharacterized protein</fullName>
    </submittedName>
</protein>
<evidence type="ECO:0000313" key="1">
    <source>
        <dbReference type="EMBL" id="KAH7853663.1"/>
    </source>
</evidence>
<evidence type="ECO:0000313" key="2">
    <source>
        <dbReference type="Proteomes" id="UP000828048"/>
    </source>
</evidence>
<keyword evidence="2" id="KW-1185">Reference proteome</keyword>
<dbReference type="Proteomes" id="UP000828048">
    <property type="component" value="Chromosome 11"/>
</dbReference>